<dbReference type="KEGG" id="vg:80397160"/>
<evidence type="ECO:0000256" key="2">
    <source>
        <dbReference type="ARBA" id="ARBA00022484"/>
    </source>
</evidence>
<dbReference type="GO" id="GO:0003968">
    <property type="term" value="F:RNA-directed RNA polymerase activity"/>
    <property type="evidence" value="ECO:0007669"/>
    <property type="project" value="UniProtKB-KW"/>
</dbReference>
<dbReference type="GeneID" id="80397160"/>
<evidence type="ECO:0000256" key="7">
    <source>
        <dbReference type="ARBA" id="ARBA00030248"/>
    </source>
</evidence>
<keyword evidence="2 11" id="KW-0696">RNA-directed RNA polymerase</keyword>
<gene>
    <name evidence="11" type="primary">SRR7976357_2_3</name>
</gene>
<protein>
    <recommendedName>
        <fullName evidence="1">RNA-directed RNA polymerase</fullName>
        <ecNumber evidence="1">2.7.7.48</ecNumber>
    </recommendedName>
    <alternativeName>
        <fullName evidence="7">RNA replicase beta chain</fullName>
    </alternativeName>
</protein>
<dbReference type="Proteomes" id="UP000683201">
    <property type="component" value="Segment"/>
</dbReference>
<keyword evidence="5" id="KW-0547">Nucleotide-binding</keyword>
<evidence type="ECO:0000256" key="6">
    <source>
        <dbReference type="ARBA" id="ARBA00022953"/>
    </source>
</evidence>
<feature type="binding site" evidence="9">
    <location>
        <position position="377"/>
    </location>
    <ligand>
        <name>Mg(2+)</name>
        <dbReference type="ChEBI" id="CHEBI:18420"/>
        <label>2</label>
    </ligand>
</feature>
<evidence type="ECO:0000313" key="11">
    <source>
        <dbReference type="EMBL" id="DAD52815.1"/>
    </source>
</evidence>
<dbReference type="RefSeq" id="YP_010768930.1">
    <property type="nucleotide sequence ID" value="NC_073830.1"/>
</dbReference>
<reference evidence="11" key="1">
    <citation type="submission" date="2020-09" db="EMBL/GenBank/DDBJ databases">
        <title>Leviviricetes taxonomy.</title>
        <authorList>
            <person name="Stockdale S.R."/>
            <person name="Callanan J."/>
            <person name="Adriaenssens E.M."/>
            <person name="Kuhn J.H."/>
            <person name="Rumnieks J."/>
            <person name="Shkoporov A."/>
            <person name="Draper L.A."/>
            <person name="Ross P."/>
            <person name="Hill C."/>
        </authorList>
    </citation>
    <scope>NUCLEOTIDE SEQUENCE</scope>
</reference>
<dbReference type="GO" id="GO:0000166">
    <property type="term" value="F:nucleotide binding"/>
    <property type="evidence" value="ECO:0007669"/>
    <property type="project" value="UniProtKB-KW"/>
</dbReference>
<keyword evidence="3" id="KW-0808">Transferase</keyword>
<sequence>MAEISSSVLWDCLLNDLRYSNGTLLEGFRIDEANRSVAEPPGCSPRQYAAAALLRSIVKKFQDEIDQEAADKAAWELFHTMNDRCKDWELRTDELGPYDDVVVGHFKKAVYDFFTVEGYPLIDEAKILPHVDFGPGSGPGADRTDFVTKIGQSRLTASSPLIVQLFDGWVRDHSTRLDCEIARSLAFGSPEIVEAVNITAVPKTAKISRLVKPEPLLNMFFQKGVQEVLEDRLRELYHIDLSDQDLINQDLARKGSITGDYSTVDLSSASDTISLGLCRALIPRADFTWLNLLRSKKAISDRGVVELHMMATMGNAFCFPLETAIFACAVDATYRALGIPLWKKRRTLCFVRDEESKEVTGIQPRTCAPNFGVFGDDIVVREEAYDTLCRLLRALGFLPNMEKSFTRRDGSFRESCGADYIYGVNVRGVYATSLKRMQDRMTLINGLVDWSARTRIYLPVTIELLMGGLPAVPVPPWENPDSGIRVPLACISARSKVYRAVGRGDSDYQGSYLYKRYVPVSRDFSLGADESVETPNTTRMVYWNSSAIFMAAVKGHARSGRISVRMYEVRYKKRLGVAPCWDYMPPRDSRYGYRQDWYSIATAYFGTKF</sequence>
<dbReference type="InterPro" id="IPR005093">
    <property type="entry name" value="RNArep_beta"/>
</dbReference>
<dbReference type="PROSITE" id="PS50522">
    <property type="entry name" value="RDRP_PHAGE"/>
    <property type="match status" value="1"/>
</dbReference>
<evidence type="ECO:0000259" key="10">
    <source>
        <dbReference type="PROSITE" id="PS50522"/>
    </source>
</evidence>
<proteinExistence type="predicted"/>
<feature type="domain" description="RdRp catalytic" evidence="10">
    <location>
        <begin position="250"/>
        <end position="410"/>
    </location>
</feature>
<organism evidence="11 12">
    <name type="scientific">ssRNA phage SRR7976357_2</name>
    <dbReference type="NCBI Taxonomy" id="2786742"/>
    <lineage>
        <taxon>Viruses</taxon>
        <taxon>Riboviria</taxon>
        <taxon>Orthornavirae</taxon>
        <taxon>Lenarviricota</taxon>
        <taxon>Leviviricetes</taxon>
        <taxon>Norzivirales</taxon>
        <taxon>Atkinsviridae</taxon>
        <taxon>Aldormivirus</taxon>
        <taxon>Aldormivirus peladaptatum</taxon>
        <taxon>Qeihnovirus peladaptatum</taxon>
    </lineage>
</organism>
<feature type="binding site" evidence="9">
    <location>
        <position position="265"/>
    </location>
    <ligand>
        <name>Mg(2+)</name>
        <dbReference type="ChEBI" id="CHEBI:18420"/>
        <label>2</label>
    </ligand>
</feature>
<evidence type="ECO:0000313" key="12">
    <source>
        <dbReference type="Proteomes" id="UP000683201"/>
    </source>
</evidence>
<name>A0A8S5L5Q8_9VIRU</name>
<keyword evidence="6" id="KW-0693">Viral RNA replication</keyword>
<dbReference type="InterPro" id="IPR007096">
    <property type="entry name" value="RNA-dir_Rpol_cat_phage"/>
</dbReference>
<dbReference type="EC" id="2.7.7.48" evidence="1"/>
<keyword evidence="9" id="KW-0479">Metal-binding</keyword>
<comment type="catalytic activity">
    <reaction evidence="8">
        <text>RNA(n) + a ribonucleoside 5'-triphosphate = RNA(n+1) + diphosphate</text>
        <dbReference type="Rhea" id="RHEA:21248"/>
        <dbReference type="Rhea" id="RHEA-COMP:14527"/>
        <dbReference type="Rhea" id="RHEA-COMP:17342"/>
        <dbReference type="ChEBI" id="CHEBI:33019"/>
        <dbReference type="ChEBI" id="CHEBI:61557"/>
        <dbReference type="ChEBI" id="CHEBI:140395"/>
        <dbReference type="EC" id="2.7.7.48"/>
    </reaction>
</comment>
<accession>A0A8S5L5Q8</accession>
<evidence type="ECO:0000256" key="5">
    <source>
        <dbReference type="ARBA" id="ARBA00022741"/>
    </source>
</evidence>
<evidence type="ECO:0000256" key="3">
    <source>
        <dbReference type="ARBA" id="ARBA00022679"/>
    </source>
</evidence>
<feature type="binding site" evidence="9">
    <location>
        <position position="376"/>
    </location>
    <ligand>
        <name>Mg(2+)</name>
        <dbReference type="ChEBI" id="CHEBI:18420"/>
        <label>2</label>
    </ligand>
</feature>
<evidence type="ECO:0000256" key="1">
    <source>
        <dbReference type="ARBA" id="ARBA00012494"/>
    </source>
</evidence>
<dbReference type="Pfam" id="PF03431">
    <property type="entry name" value="RNA_replicase_B"/>
    <property type="match status" value="2"/>
</dbReference>
<dbReference type="EMBL" id="BK014214">
    <property type="protein sequence ID" value="DAD52815.1"/>
    <property type="molecule type" value="Genomic_RNA"/>
</dbReference>
<keyword evidence="4" id="KW-0548">Nucleotidyltransferase</keyword>
<dbReference type="GO" id="GO:0046872">
    <property type="term" value="F:metal ion binding"/>
    <property type="evidence" value="ECO:0007669"/>
    <property type="project" value="UniProtKB-KW"/>
</dbReference>
<keyword evidence="9" id="KW-0460">Magnesium</keyword>
<dbReference type="GO" id="GO:0039694">
    <property type="term" value="P:viral RNA genome replication"/>
    <property type="evidence" value="ECO:0007669"/>
    <property type="project" value="InterPro"/>
</dbReference>
<evidence type="ECO:0000256" key="4">
    <source>
        <dbReference type="ARBA" id="ARBA00022695"/>
    </source>
</evidence>
<keyword evidence="12" id="KW-1185">Reference proteome</keyword>
<comment type="cofactor">
    <cofactor evidence="9">
        <name>Mg(2+)</name>
        <dbReference type="ChEBI" id="CHEBI:18420"/>
    </cofactor>
    <text evidence="9">Binds 2 Mg(2+) per subunit.</text>
</comment>
<evidence type="ECO:0000256" key="9">
    <source>
        <dbReference type="PIRSR" id="PIRSR605093-1"/>
    </source>
</evidence>
<evidence type="ECO:0000256" key="8">
    <source>
        <dbReference type="ARBA" id="ARBA00048744"/>
    </source>
</evidence>